<feature type="transmembrane region" description="Helical" evidence="1">
    <location>
        <begin position="89"/>
        <end position="112"/>
    </location>
</feature>
<dbReference type="Proteomes" id="UP000276776">
    <property type="component" value="Unassembled WGS sequence"/>
</dbReference>
<evidence type="ECO:0000313" key="4">
    <source>
        <dbReference type="WBParaSite" id="TCLT_0000205801-mRNA-1"/>
    </source>
</evidence>
<dbReference type="AlphaFoldDB" id="A0A0N5CPC1"/>
<organism evidence="4">
    <name type="scientific">Thelazia callipaeda</name>
    <name type="common">Oriental eyeworm</name>
    <name type="synonym">Parasitic nematode</name>
    <dbReference type="NCBI Taxonomy" id="103827"/>
    <lineage>
        <taxon>Eukaryota</taxon>
        <taxon>Metazoa</taxon>
        <taxon>Ecdysozoa</taxon>
        <taxon>Nematoda</taxon>
        <taxon>Chromadorea</taxon>
        <taxon>Rhabditida</taxon>
        <taxon>Spirurina</taxon>
        <taxon>Spiruromorpha</taxon>
        <taxon>Thelazioidea</taxon>
        <taxon>Thelaziidae</taxon>
        <taxon>Thelazia</taxon>
    </lineage>
</organism>
<keyword evidence="1" id="KW-0472">Membrane</keyword>
<proteinExistence type="predicted"/>
<dbReference type="EMBL" id="UYYF01000349">
    <property type="protein sequence ID" value="VDM97806.1"/>
    <property type="molecule type" value="Genomic_DNA"/>
</dbReference>
<feature type="transmembrane region" description="Helical" evidence="1">
    <location>
        <begin position="48"/>
        <end position="69"/>
    </location>
</feature>
<keyword evidence="1" id="KW-1133">Transmembrane helix</keyword>
<keyword evidence="3" id="KW-1185">Reference proteome</keyword>
<gene>
    <name evidence="2" type="ORF">TCLT_LOCUS2059</name>
</gene>
<accession>A0A0N5CPC1</accession>
<dbReference type="WBParaSite" id="TCLT_0000205801-mRNA-1">
    <property type="protein sequence ID" value="TCLT_0000205801-mRNA-1"/>
    <property type="gene ID" value="TCLT_0000205801"/>
</dbReference>
<sequence length="187" mass="20732">MGSSVSIIVSLCASISCSYETHLTILSLCWTSETRCAVLSSLLSGSRIAATTLSVALHILSLVFVRNYLKKTRNQRLRAVKIDKLQLNITLMAAYSCFAMAAFYVLSFVWILLKNITGMSTPKILATIDIIVLLNSIPKAYIVHHCSREIRKGVYDLISRIFSRSQDSVFKVPEELASDGSLKIIII</sequence>
<evidence type="ECO:0000313" key="3">
    <source>
        <dbReference type="Proteomes" id="UP000276776"/>
    </source>
</evidence>
<evidence type="ECO:0000256" key="1">
    <source>
        <dbReference type="SAM" id="Phobius"/>
    </source>
</evidence>
<dbReference type="OMA" id="CPIFNRI"/>
<reference evidence="2 3" key="2">
    <citation type="submission" date="2018-11" db="EMBL/GenBank/DDBJ databases">
        <authorList>
            <consortium name="Pathogen Informatics"/>
        </authorList>
    </citation>
    <scope>NUCLEOTIDE SEQUENCE [LARGE SCALE GENOMIC DNA]</scope>
</reference>
<name>A0A0N5CPC1_THECL</name>
<reference evidence="4" key="1">
    <citation type="submission" date="2017-02" db="UniProtKB">
        <authorList>
            <consortium name="WormBaseParasite"/>
        </authorList>
    </citation>
    <scope>IDENTIFICATION</scope>
</reference>
<evidence type="ECO:0000313" key="2">
    <source>
        <dbReference type="EMBL" id="VDM97806.1"/>
    </source>
</evidence>
<keyword evidence="1" id="KW-0812">Transmembrane</keyword>
<protein>
    <submittedName>
        <fullName evidence="4">G_PROTEIN_RECEP_F1_2 domain-containing protein</fullName>
    </submittedName>
</protein>